<evidence type="ECO:0000313" key="5">
    <source>
        <dbReference type="EMBL" id="MAA24175.1"/>
    </source>
</evidence>
<evidence type="ECO:0000259" key="4">
    <source>
        <dbReference type="Pfam" id="PF08241"/>
    </source>
</evidence>
<dbReference type="CDD" id="cd02440">
    <property type="entry name" value="AdoMet_MTases"/>
    <property type="match status" value="1"/>
</dbReference>
<proteinExistence type="inferred from homology"/>
<dbReference type="InterPro" id="IPR029063">
    <property type="entry name" value="SAM-dependent_MTases_sf"/>
</dbReference>
<dbReference type="GO" id="GO:0032259">
    <property type="term" value="P:methylation"/>
    <property type="evidence" value="ECO:0007669"/>
    <property type="project" value="UniProtKB-KW"/>
</dbReference>
<dbReference type="InterPro" id="IPR051052">
    <property type="entry name" value="Diverse_substrate_MTase"/>
</dbReference>
<evidence type="ECO:0000256" key="3">
    <source>
        <dbReference type="ARBA" id="ARBA00022679"/>
    </source>
</evidence>
<dbReference type="AlphaFoldDB" id="A0A224Z4S0"/>
<dbReference type="Pfam" id="PF08241">
    <property type="entry name" value="Methyltransf_11"/>
    <property type="match status" value="1"/>
</dbReference>
<dbReference type="InterPro" id="IPR013216">
    <property type="entry name" value="Methyltransf_11"/>
</dbReference>
<dbReference type="Gene3D" id="3.40.50.150">
    <property type="entry name" value="Vaccinia Virus protein VP39"/>
    <property type="match status" value="1"/>
</dbReference>
<dbReference type="PANTHER" id="PTHR44942:SF4">
    <property type="entry name" value="METHYLTRANSFERASE TYPE 11 DOMAIN-CONTAINING PROTEIN"/>
    <property type="match status" value="1"/>
</dbReference>
<dbReference type="PANTHER" id="PTHR44942">
    <property type="entry name" value="METHYLTRANSF_11 DOMAIN-CONTAINING PROTEIN"/>
    <property type="match status" value="1"/>
</dbReference>
<dbReference type="GO" id="GO:0008757">
    <property type="term" value="F:S-adenosylmethionine-dependent methyltransferase activity"/>
    <property type="evidence" value="ECO:0007669"/>
    <property type="project" value="InterPro"/>
</dbReference>
<keyword evidence="2 5" id="KW-0489">Methyltransferase</keyword>
<feature type="domain" description="Methyltransferase type 11" evidence="4">
    <location>
        <begin position="67"/>
        <end position="158"/>
    </location>
</feature>
<dbReference type="SUPFAM" id="SSF53335">
    <property type="entry name" value="S-adenosyl-L-methionine-dependent methyltransferases"/>
    <property type="match status" value="1"/>
</dbReference>
<protein>
    <submittedName>
        <fullName evidence="5">Ubie/coq5 methyltransferase</fullName>
    </submittedName>
</protein>
<name>A0A224Z4S0_9ACAR</name>
<sequence>MSCVSSENAKTFFDIVQRASLVNMSHLFKTVSHANIYAKFRPTAPQAFIDEIMKFVKVNIFNFNLAVDVGCGPGISTTPLAPYFKEVHGYDVSEAQINEAKALNTFGNVSFCVSPAEKIAEKDESAQLITVMQAAHWFDLDVFYKEVRRVLVPHGVLALGGYLIPKPVSKDQKKMDGIIQNEIYVGVLKNYWEPVRAVIDNLYRDIPPVFEDHVRIECIEDCKVRTVADYVNYMKTWSAYQLYLKKQPSEAEALSRKLMSILMEDAGWRRSSEDKS</sequence>
<dbReference type="EMBL" id="GFPF01013029">
    <property type="protein sequence ID" value="MAA24175.1"/>
    <property type="molecule type" value="Transcribed_RNA"/>
</dbReference>
<organism evidence="5">
    <name type="scientific">Rhipicephalus zambeziensis</name>
    <dbReference type="NCBI Taxonomy" id="60191"/>
    <lineage>
        <taxon>Eukaryota</taxon>
        <taxon>Metazoa</taxon>
        <taxon>Ecdysozoa</taxon>
        <taxon>Arthropoda</taxon>
        <taxon>Chelicerata</taxon>
        <taxon>Arachnida</taxon>
        <taxon>Acari</taxon>
        <taxon>Parasitiformes</taxon>
        <taxon>Ixodida</taxon>
        <taxon>Ixodoidea</taxon>
        <taxon>Ixodidae</taxon>
        <taxon>Rhipicephalinae</taxon>
        <taxon>Rhipicephalus</taxon>
        <taxon>Rhipicephalus</taxon>
    </lineage>
</organism>
<comment type="similarity">
    <text evidence="1">Belongs to the methyltransferase superfamily.</text>
</comment>
<accession>A0A224Z4S0</accession>
<evidence type="ECO:0000256" key="1">
    <source>
        <dbReference type="ARBA" id="ARBA00008361"/>
    </source>
</evidence>
<reference evidence="5" key="1">
    <citation type="journal article" date="2017" name="Parasit. Vectors">
        <title>Sialotranscriptomics of Rhipicephalus zambeziensis reveals intricate expression profiles of secretory proteins and suggests tight temporal transcriptional regulation during blood-feeding.</title>
        <authorList>
            <person name="de Castro M.H."/>
            <person name="de Klerk D."/>
            <person name="Pienaar R."/>
            <person name="Rees D.J.G."/>
            <person name="Mans B.J."/>
        </authorList>
    </citation>
    <scope>NUCLEOTIDE SEQUENCE</scope>
    <source>
        <tissue evidence="5">Salivary glands</tissue>
    </source>
</reference>
<evidence type="ECO:0000256" key="2">
    <source>
        <dbReference type="ARBA" id="ARBA00022603"/>
    </source>
</evidence>
<keyword evidence="3 5" id="KW-0808">Transferase</keyword>